<sequence>MAVAFDLSLDKFFRFCASMTFLGYESQPIISNFTFQPPVSRHVLYETVFMEFEGGVVRTLRFSTPMIARSFLANMESLEKEVILELGLQLC</sequence>
<protein>
    <submittedName>
        <fullName evidence="1">Uncharacterized protein</fullName>
    </submittedName>
</protein>
<dbReference type="AlphaFoldDB" id="A0A6C0B2L3"/>
<evidence type="ECO:0000313" key="1">
    <source>
        <dbReference type="EMBL" id="QHS85713.1"/>
    </source>
</evidence>
<name>A0A6C0B2L3_9ZZZZ</name>
<organism evidence="1">
    <name type="scientific">viral metagenome</name>
    <dbReference type="NCBI Taxonomy" id="1070528"/>
    <lineage>
        <taxon>unclassified sequences</taxon>
        <taxon>metagenomes</taxon>
        <taxon>organismal metagenomes</taxon>
    </lineage>
</organism>
<accession>A0A6C0B2L3</accession>
<dbReference type="EMBL" id="MN739048">
    <property type="protein sequence ID" value="QHS85713.1"/>
    <property type="molecule type" value="Genomic_DNA"/>
</dbReference>
<reference evidence="1" key="1">
    <citation type="journal article" date="2020" name="Nature">
        <title>Giant virus diversity and host interactions through global metagenomics.</title>
        <authorList>
            <person name="Schulz F."/>
            <person name="Roux S."/>
            <person name="Paez-Espino D."/>
            <person name="Jungbluth S."/>
            <person name="Walsh D.A."/>
            <person name="Denef V.J."/>
            <person name="McMahon K.D."/>
            <person name="Konstantinidis K.T."/>
            <person name="Eloe-Fadrosh E.A."/>
            <person name="Kyrpides N.C."/>
            <person name="Woyke T."/>
        </authorList>
    </citation>
    <scope>NUCLEOTIDE SEQUENCE</scope>
    <source>
        <strain evidence="1">GVMAG-M-3300009185-36</strain>
    </source>
</reference>
<proteinExistence type="predicted"/>